<evidence type="ECO:0000313" key="2">
    <source>
        <dbReference type="EMBL" id="VFJ87683.1"/>
    </source>
</evidence>
<protein>
    <submittedName>
        <fullName evidence="2">Uncharacterized protein</fullName>
    </submittedName>
</protein>
<evidence type="ECO:0000313" key="3">
    <source>
        <dbReference type="EMBL" id="VFJ89451.1"/>
    </source>
</evidence>
<evidence type="ECO:0000256" key="1">
    <source>
        <dbReference type="SAM" id="MobiDB-lite"/>
    </source>
</evidence>
<feature type="region of interest" description="Disordered" evidence="1">
    <location>
        <begin position="98"/>
        <end position="128"/>
    </location>
</feature>
<accession>A0A450U7E6</accession>
<gene>
    <name evidence="2" type="ORF">BECKH772A_GA0070896_1000450</name>
    <name evidence="3" type="ORF">BECKH772B_GA0070898_1000450</name>
</gene>
<dbReference type="AlphaFoldDB" id="A0A450U7E6"/>
<dbReference type="EMBL" id="CAADFG010000004">
    <property type="protein sequence ID" value="VFJ87683.1"/>
    <property type="molecule type" value="Genomic_DNA"/>
</dbReference>
<feature type="compositionally biased region" description="Polar residues" evidence="1">
    <location>
        <begin position="116"/>
        <end position="128"/>
    </location>
</feature>
<proteinExistence type="predicted"/>
<reference evidence="2" key="1">
    <citation type="submission" date="2019-02" db="EMBL/GenBank/DDBJ databases">
        <authorList>
            <person name="Gruber-Vodicka R. H."/>
            <person name="Seah K. B. B."/>
        </authorList>
    </citation>
    <scope>NUCLEOTIDE SEQUENCE</scope>
    <source>
        <strain evidence="2">BECK_SA2B15</strain>
        <strain evidence="3">BECK_SA2B20</strain>
    </source>
</reference>
<organism evidence="2">
    <name type="scientific">Candidatus Kentrum eta</name>
    <dbReference type="NCBI Taxonomy" id="2126337"/>
    <lineage>
        <taxon>Bacteria</taxon>
        <taxon>Pseudomonadati</taxon>
        <taxon>Pseudomonadota</taxon>
        <taxon>Gammaproteobacteria</taxon>
        <taxon>Candidatus Kentrum</taxon>
    </lineage>
</organism>
<dbReference type="EMBL" id="CAADFI010000004">
    <property type="protein sequence ID" value="VFJ89451.1"/>
    <property type="molecule type" value="Genomic_DNA"/>
</dbReference>
<sequence length="128" mass="14715">MMLPSFDHVSSLGMNRGMANLFRCFWKNNLHGSLHFFQPPNPNPNHQQPLAELVKHNLRSVRSCLEIRIVARRCSRLWLLQGAMGAKIRIVVDYTTQFSPPSQRSRTQFGRRRSRLTNSQTASKGLPD</sequence>
<name>A0A450U7E6_9GAMM</name>